<evidence type="ECO:0000259" key="2">
    <source>
        <dbReference type="Pfam" id="PF14111"/>
    </source>
</evidence>
<sequence length="295" mass="32018">LSLATEAVDTAATEDDRSTKKIRIRADQGVAPMEAFGTNWSDLTVSEGTGGSDFAAPEVSVGTGGSSSTAAEVLMEEIDPQPAAPEVNMEESGPTPGGGASAATDSDELDVEGVQCNEGDISFVAGKYGPVVRLSEGFKERLERRWDYAVVVKLLSRTIGYRTLCARLQTLWQPTRSLKVVDLDNDFYLVRFDCEEDYFKALVGGPWVIMGHALSVRPWDLSFRASEGRVSQAVIWAHFVDFPPSWYNSEVLQALGSWVGGPMKALPRVTSMETAISRTSCFGMDMFDSQANHSP</sequence>
<dbReference type="OrthoDB" id="1750606at2759"/>
<evidence type="ECO:0000256" key="1">
    <source>
        <dbReference type="SAM" id="MobiDB-lite"/>
    </source>
</evidence>
<dbReference type="InterPro" id="IPR040256">
    <property type="entry name" value="At4g02000-like"/>
</dbReference>
<protein>
    <recommendedName>
        <fullName evidence="2">DUF4283 domain-containing protein</fullName>
    </recommendedName>
</protein>
<reference evidence="3" key="2">
    <citation type="journal article" date="2023" name="Plants (Basel)">
        <title>Annotation of the Turnera subulata (Passifloraceae) Draft Genome Reveals the S-Locus Evolved after the Divergence of Turneroideae from Passifloroideae in a Stepwise Manner.</title>
        <authorList>
            <person name="Henning P.M."/>
            <person name="Roalson E.H."/>
            <person name="Mir W."/>
            <person name="McCubbin A.G."/>
            <person name="Shore J.S."/>
        </authorList>
    </citation>
    <scope>NUCLEOTIDE SEQUENCE</scope>
    <source>
        <strain evidence="3">F60SS</strain>
    </source>
</reference>
<gene>
    <name evidence="3" type="ORF">Tsubulata_049293</name>
</gene>
<accession>A0A9Q0GAW7</accession>
<feature type="region of interest" description="Disordered" evidence="1">
    <location>
        <begin position="84"/>
        <end position="107"/>
    </location>
</feature>
<evidence type="ECO:0000313" key="3">
    <source>
        <dbReference type="EMBL" id="KAJ4845334.1"/>
    </source>
</evidence>
<dbReference type="Pfam" id="PF14111">
    <property type="entry name" value="DUF4283"/>
    <property type="match status" value="1"/>
</dbReference>
<dbReference type="EMBL" id="JAKUCV010001714">
    <property type="protein sequence ID" value="KAJ4845334.1"/>
    <property type="molecule type" value="Genomic_DNA"/>
</dbReference>
<dbReference type="AlphaFoldDB" id="A0A9Q0GAW7"/>
<evidence type="ECO:0000313" key="4">
    <source>
        <dbReference type="Proteomes" id="UP001141552"/>
    </source>
</evidence>
<dbReference type="PANTHER" id="PTHR31286:SF99">
    <property type="entry name" value="DUF4283 DOMAIN-CONTAINING PROTEIN"/>
    <property type="match status" value="1"/>
</dbReference>
<reference evidence="3" key="1">
    <citation type="submission" date="2022-02" db="EMBL/GenBank/DDBJ databases">
        <authorList>
            <person name="Henning P.M."/>
            <person name="McCubbin A.G."/>
            <person name="Shore J.S."/>
        </authorList>
    </citation>
    <scope>NUCLEOTIDE SEQUENCE</scope>
    <source>
        <strain evidence="3">F60SS</strain>
        <tissue evidence="3">Leaves</tissue>
    </source>
</reference>
<feature type="non-terminal residue" evidence="3">
    <location>
        <position position="295"/>
    </location>
</feature>
<keyword evidence="4" id="KW-1185">Reference proteome</keyword>
<organism evidence="3 4">
    <name type="scientific">Turnera subulata</name>
    <dbReference type="NCBI Taxonomy" id="218843"/>
    <lineage>
        <taxon>Eukaryota</taxon>
        <taxon>Viridiplantae</taxon>
        <taxon>Streptophyta</taxon>
        <taxon>Embryophyta</taxon>
        <taxon>Tracheophyta</taxon>
        <taxon>Spermatophyta</taxon>
        <taxon>Magnoliopsida</taxon>
        <taxon>eudicotyledons</taxon>
        <taxon>Gunneridae</taxon>
        <taxon>Pentapetalae</taxon>
        <taxon>rosids</taxon>
        <taxon>fabids</taxon>
        <taxon>Malpighiales</taxon>
        <taxon>Passifloraceae</taxon>
        <taxon>Turnera</taxon>
    </lineage>
</organism>
<name>A0A9Q0GAW7_9ROSI</name>
<dbReference type="InterPro" id="IPR025558">
    <property type="entry name" value="DUF4283"/>
</dbReference>
<dbReference type="Proteomes" id="UP001141552">
    <property type="component" value="Unassembled WGS sequence"/>
</dbReference>
<proteinExistence type="predicted"/>
<comment type="caution">
    <text evidence="3">The sequence shown here is derived from an EMBL/GenBank/DDBJ whole genome shotgun (WGS) entry which is preliminary data.</text>
</comment>
<dbReference type="PANTHER" id="PTHR31286">
    <property type="entry name" value="GLYCINE-RICH CELL WALL STRUCTURAL PROTEIN 1.8-LIKE"/>
    <property type="match status" value="1"/>
</dbReference>
<feature type="domain" description="DUF4283" evidence="2">
    <location>
        <begin position="144"/>
        <end position="225"/>
    </location>
</feature>